<accession>A0A6H1U3C8</accession>
<sequence length="62" mass="6779">MDNRQNWYIVKSGGGDCAIVSENDLEASPPPEIIEQWGPFPSPDAAIARRVGLIRAGKCKPR</sequence>
<dbReference type="RefSeq" id="WP_168571534.1">
    <property type="nucleotide sequence ID" value="NZ_CP051167.1"/>
</dbReference>
<reference evidence="1 2" key="1">
    <citation type="submission" date="2020-04" db="EMBL/GenBank/DDBJ databases">
        <authorList>
            <person name="Basu S."/>
            <person name="Maruthanayagam V."/>
            <person name="Chakraborty S."/>
            <person name="Pramanik A."/>
            <person name="Mukherjee J."/>
            <person name="Brink B."/>
        </authorList>
    </citation>
    <scope>NUCLEOTIDE SEQUENCE [LARGE SCALE GENOMIC DNA]</scope>
    <source>
        <strain evidence="1 2">AP17</strain>
    </source>
</reference>
<organism evidence="1 2">
    <name type="scientific">Oxynema aestuarii AP17</name>
    <dbReference type="NCBI Taxonomy" id="2064643"/>
    <lineage>
        <taxon>Bacteria</taxon>
        <taxon>Bacillati</taxon>
        <taxon>Cyanobacteriota</taxon>
        <taxon>Cyanophyceae</taxon>
        <taxon>Oscillatoriophycideae</taxon>
        <taxon>Oscillatoriales</taxon>
        <taxon>Oscillatoriaceae</taxon>
        <taxon>Oxynema</taxon>
        <taxon>Oxynema aestuarii</taxon>
    </lineage>
</organism>
<proteinExistence type="predicted"/>
<evidence type="ECO:0000313" key="2">
    <source>
        <dbReference type="Proteomes" id="UP000500857"/>
    </source>
</evidence>
<name>A0A6H1U3C8_9CYAN</name>
<dbReference type="Proteomes" id="UP000500857">
    <property type="component" value="Chromosome"/>
</dbReference>
<protein>
    <submittedName>
        <fullName evidence="1">DDE transposase family protein</fullName>
    </submittedName>
</protein>
<gene>
    <name evidence="1" type="ORF">HCG48_24600</name>
</gene>
<keyword evidence="2" id="KW-1185">Reference proteome</keyword>
<evidence type="ECO:0000313" key="1">
    <source>
        <dbReference type="EMBL" id="QIZ73388.1"/>
    </source>
</evidence>
<dbReference type="EMBL" id="CP051167">
    <property type="protein sequence ID" value="QIZ73388.1"/>
    <property type="molecule type" value="Genomic_DNA"/>
</dbReference>
<dbReference type="AlphaFoldDB" id="A0A6H1U3C8"/>
<dbReference type="KEGG" id="oxy:HCG48_24600"/>